<keyword evidence="4 8" id="KW-0285">Flavoprotein</keyword>
<dbReference type="Pfam" id="PF00875">
    <property type="entry name" value="DNA_photolyase"/>
    <property type="match status" value="1"/>
</dbReference>
<protein>
    <recommendedName>
        <fullName evidence="3">Deoxyribodipyrimidine photo-lyase</fullName>
        <ecNumber evidence="2">4.1.99.3</ecNumber>
    </recommendedName>
</protein>
<evidence type="ECO:0000313" key="13">
    <source>
        <dbReference type="Proteomes" id="UP000563524"/>
    </source>
</evidence>
<accession>A0A840I541</accession>
<evidence type="ECO:0000256" key="2">
    <source>
        <dbReference type="ARBA" id="ARBA00013149"/>
    </source>
</evidence>
<dbReference type="InterPro" id="IPR018394">
    <property type="entry name" value="DNA_photolyase_1_CS_C"/>
</dbReference>
<dbReference type="GO" id="GO:0003677">
    <property type="term" value="F:DNA binding"/>
    <property type="evidence" value="ECO:0007669"/>
    <property type="project" value="TreeGrafter"/>
</dbReference>
<evidence type="ECO:0000256" key="7">
    <source>
        <dbReference type="ARBA" id="ARBA00033999"/>
    </source>
</evidence>
<dbReference type="GO" id="GO:0071949">
    <property type="term" value="F:FAD binding"/>
    <property type="evidence" value="ECO:0007669"/>
    <property type="project" value="TreeGrafter"/>
</dbReference>
<keyword evidence="6 10" id="KW-0157">Chromophore</keyword>
<feature type="binding site" evidence="8">
    <location>
        <begin position="239"/>
        <end position="243"/>
    </location>
    <ligand>
        <name>FAD</name>
        <dbReference type="ChEBI" id="CHEBI:57692"/>
    </ligand>
</feature>
<dbReference type="PRINTS" id="PR00147">
    <property type="entry name" value="DNAPHOTLYASE"/>
</dbReference>
<evidence type="ECO:0000256" key="3">
    <source>
        <dbReference type="ARBA" id="ARBA00014046"/>
    </source>
</evidence>
<dbReference type="FunFam" id="1.10.579.10:FF:000003">
    <property type="entry name" value="Deoxyribodipyrimidine photo-lyase"/>
    <property type="match status" value="1"/>
</dbReference>
<evidence type="ECO:0000256" key="4">
    <source>
        <dbReference type="ARBA" id="ARBA00022630"/>
    </source>
</evidence>
<comment type="cofactor">
    <cofactor evidence="1">
        <name>(6R)-5,10-methylene-5,6,7,8-tetrahydrofolate</name>
        <dbReference type="ChEBI" id="CHEBI:15636"/>
    </cofactor>
</comment>
<feature type="site" description="Electron transfer via tryptophanyl radical" evidence="9">
    <location>
        <position position="311"/>
    </location>
</feature>
<comment type="cofactor">
    <cofactor evidence="8">
        <name>FAD</name>
        <dbReference type="ChEBI" id="CHEBI:57692"/>
    </cofactor>
    <text evidence="8">Binds 1 FAD per subunit.</text>
</comment>
<reference evidence="12 13" key="1">
    <citation type="submission" date="2020-08" db="EMBL/GenBank/DDBJ databases">
        <title>Genomic Encyclopedia of Type Strains, Phase IV (KMG-IV): sequencing the most valuable type-strain genomes for metagenomic binning, comparative biology and taxonomic classification.</title>
        <authorList>
            <person name="Goeker M."/>
        </authorList>
    </citation>
    <scope>NUCLEOTIDE SEQUENCE [LARGE SCALE GENOMIC DNA]</scope>
    <source>
        <strain evidence="12 13">DSM 102850</strain>
    </source>
</reference>
<feature type="site" description="Electron transfer via tryptophanyl radical" evidence="9">
    <location>
        <position position="364"/>
    </location>
</feature>
<dbReference type="GO" id="GO:0000719">
    <property type="term" value="P:photoreactive repair"/>
    <property type="evidence" value="ECO:0007669"/>
    <property type="project" value="UniProtKB-ARBA"/>
</dbReference>
<dbReference type="InterPro" id="IPR014729">
    <property type="entry name" value="Rossmann-like_a/b/a_fold"/>
</dbReference>
<dbReference type="SUPFAM" id="SSF48173">
    <property type="entry name" value="Cryptochrome/photolyase FAD-binding domain"/>
    <property type="match status" value="1"/>
</dbReference>
<dbReference type="Pfam" id="PF03441">
    <property type="entry name" value="FAD_binding_7"/>
    <property type="match status" value="1"/>
</dbReference>
<evidence type="ECO:0000256" key="8">
    <source>
        <dbReference type="PIRSR" id="PIRSR602081-1"/>
    </source>
</evidence>
<keyword evidence="12" id="KW-0456">Lyase</keyword>
<feature type="binding site" evidence="8">
    <location>
        <position position="227"/>
    </location>
    <ligand>
        <name>FAD</name>
        <dbReference type="ChEBI" id="CHEBI:57692"/>
    </ligand>
</feature>
<comment type="caution">
    <text evidence="12">The sequence shown here is derived from an EMBL/GenBank/DDBJ whole genome shotgun (WGS) entry which is preliminary data.</text>
</comment>
<evidence type="ECO:0000256" key="9">
    <source>
        <dbReference type="PIRSR" id="PIRSR602081-2"/>
    </source>
</evidence>
<name>A0A840I541_9PROT</name>
<comment type="similarity">
    <text evidence="10">Belongs to the DNA photolyase family.</text>
</comment>
<evidence type="ECO:0000256" key="6">
    <source>
        <dbReference type="ARBA" id="ARBA00022991"/>
    </source>
</evidence>
<dbReference type="SUPFAM" id="SSF52425">
    <property type="entry name" value="Cryptochrome/photolyase, N-terminal domain"/>
    <property type="match status" value="1"/>
</dbReference>
<dbReference type="RefSeq" id="WP_183817446.1">
    <property type="nucleotide sequence ID" value="NZ_JACHOB010000003.1"/>
</dbReference>
<evidence type="ECO:0000256" key="1">
    <source>
        <dbReference type="ARBA" id="ARBA00001932"/>
    </source>
</evidence>
<gene>
    <name evidence="12" type="ORF">GGQ59_001665</name>
</gene>
<dbReference type="Gene3D" id="1.25.40.80">
    <property type="match status" value="1"/>
</dbReference>
<feature type="binding site" evidence="8">
    <location>
        <position position="277"/>
    </location>
    <ligand>
        <name>FAD</name>
        <dbReference type="ChEBI" id="CHEBI:57692"/>
    </ligand>
</feature>
<evidence type="ECO:0000313" key="12">
    <source>
        <dbReference type="EMBL" id="MBB4659140.1"/>
    </source>
</evidence>
<feature type="binding site" evidence="8">
    <location>
        <begin position="377"/>
        <end position="379"/>
    </location>
    <ligand>
        <name>FAD</name>
        <dbReference type="ChEBI" id="CHEBI:57692"/>
    </ligand>
</feature>
<dbReference type="InterPro" id="IPR036155">
    <property type="entry name" value="Crypto/Photolyase_N_sf"/>
</dbReference>
<sequence length="480" mass="54915">MPDTAPALVWLRNDLRLEDNPALRAAADSDRPAACLYVLDDVTPGDWAMGGAQRWWLHKSLEALAAELDRIGSALILRRGDSRGVVPSVAQEVGADLVTWNRRYIGWQKEVDDDVAHALQEQEIEVRTFRGTVLFEPGEIRTGSGNIYKVFGPYWRKLREREVPEKLAKVQKLDAPAKLPSSDHLGDWNLLPTQPNWAGAFEETWEPGERGGRARWLSWLKSNATSYDEDRNFPGRDASSRQSPHLHFGETSPVVAWHDLRERIEDGDVPEDQGESWLSELAWREFHHQLLCAHPEMFDKPLDAKFERFEWDTDDDAYRAWTKGQTGYPIVDAGMRQLWQTGWMHNRVRMITGSFFVKDLLLDWRRGMAWFWDCLVDADPANNTAQWQWIAGCGADASPFFRVFNPVGQGERFDPEGAYVKRWCPELKDLPKKHVHAPWDALADVLKKAGVVLGKDYPEPIVEHAARRDEALARYKAIKT</sequence>
<dbReference type="InterPro" id="IPR002081">
    <property type="entry name" value="Cryptochrome/DNA_photolyase_1"/>
</dbReference>
<feature type="domain" description="Photolyase/cryptochrome alpha/beta" evidence="11">
    <location>
        <begin position="5"/>
        <end position="134"/>
    </location>
</feature>
<dbReference type="GO" id="GO:0003904">
    <property type="term" value="F:deoxyribodipyrimidine photo-lyase activity"/>
    <property type="evidence" value="ECO:0007669"/>
    <property type="project" value="UniProtKB-EC"/>
</dbReference>
<dbReference type="PANTHER" id="PTHR11455">
    <property type="entry name" value="CRYPTOCHROME"/>
    <property type="match status" value="1"/>
</dbReference>
<evidence type="ECO:0000259" key="11">
    <source>
        <dbReference type="PROSITE" id="PS51645"/>
    </source>
</evidence>
<organism evidence="12 13">
    <name type="scientific">Parvularcula dongshanensis</name>
    <dbReference type="NCBI Taxonomy" id="1173995"/>
    <lineage>
        <taxon>Bacteria</taxon>
        <taxon>Pseudomonadati</taxon>
        <taxon>Pseudomonadota</taxon>
        <taxon>Alphaproteobacteria</taxon>
        <taxon>Parvularculales</taxon>
        <taxon>Parvularculaceae</taxon>
        <taxon>Parvularcula</taxon>
    </lineage>
</organism>
<dbReference type="PROSITE" id="PS00394">
    <property type="entry name" value="DNA_PHOTOLYASES_1_1"/>
    <property type="match status" value="1"/>
</dbReference>
<comment type="catalytic activity">
    <reaction evidence="7">
        <text>cyclobutadipyrimidine (in DNA) = 2 pyrimidine residues (in DNA).</text>
        <dbReference type="EC" id="4.1.99.3"/>
    </reaction>
</comment>
<proteinExistence type="inferred from homology"/>
<dbReference type="InterPro" id="IPR005101">
    <property type="entry name" value="Cryptochr/Photolyase_FAD-bd"/>
</dbReference>
<keyword evidence="13" id="KW-1185">Reference proteome</keyword>
<dbReference type="GO" id="GO:0009416">
    <property type="term" value="P:response to light stimulus"/>
    <property type="evidence" value="ECO:0007669"/>
    <property type="project" value="TreeGrafter"/>
</dbReference>
<dbReference type="Proteomes" id="UP000563524">
    <property type="component" value="Unassembled WGS sequence"/>
</dbReference>
<feature type="site" description="Electron transfer via tryptophanyl radical" evidence="9">
    <location>
        <position position="387"/>
    </location>
</feature>
<keyword evidence="5 8" id="KW-0274">FAD</keyword>
<dbReference type="AlphaFoldDB" id="A0A840I541"/>
<evidence type="ECO:0000256" key="5">
    <source>
        <dbReference type="ARBA" id="ARBA00022827"/>
    </source>
</evidence>
<dbReference type="Gene3D" id="1.10.579.10">
    <property type="entry name" value="DNA Cyclobutane Dipyrimidine Photolyase, subunit A, domain 3"/>
    <property type="match status" value="1"/>
</dbReference>
<dbReference type="EMBL" id="JACHOB010000003">
    <property type="protein sequence ID" value="MBB4659140.1"/>
    <property type="molecule type" value="Genomic_DNA"/>
</dbReference>
<dbReference type="InterPro" id="IPR036134">
    <property type="entry name" value="Crypto/Photolyase_FAD-like_sf"/>
</dbReference>
<dbReference type="PROSITE" id="PS51645">
    <property type="entry name" value="PHR_CRY_ALPHA_BETA"/>
    <property type="match status" value="1"/>
</dbReference>
<evidence type="ECO:0000256" key="10">
    <source>
        <dbReference type="RuleBase" id="RU004182"/>
    </source>
</evidence>
<dbReference type="InterPro" id="IPR006050">
    <property type="entry name" value="DNA_photolyase_N"/>
</dbReference>
<dbReference type="PANTHER" id="PTHR11455:SF9">
    <property type="entry name" value="CRYPTOCHROME CIRCADIAN CLOCK 5 ISOFORM X1"/>
    <property type="match status" value="1"/>
</dbReference>
<dbReference type="EC" id="4.1.99.3" evidence="2"/>
<dbReference type="Gene3D" id="3.40.50.620">
    <property type="entry name" value="HUPs"/>
    <property type="match status" value="1"/>
</dbReference>